<gene>
    <name evidence="6" type="ORF">C8D93_1043</name>
</gene>
<dbReference type="Pfam" id="PF19443">
    <property type="entry name" value="DAHL"/>
    <property type="match status" value="1"/>
</dbReference>
<feature type="domain" description="Histidine kinase" evidence="5">
    <location>
        <begin position="336"/>
        <end position="571"/>
    </location>
</feature>
<dbReference type="InterPro" id="IPR005467">
    <property type="entry name" value="His_kinase_dom"/>
</dbReference>
<keyword evidence="4" id="KW-0812">Transmembrane</keyword>
<evidence type="ECO:0000259" key="5">
    <source>
        <dbReference type="PROSITE" id="PS50109"/>
    </source>
</evidence>
<comment type="catalytic activity">
    <reaction evidence="1">
        <text>ATP + protein L-histidine = ADP + protein N-phospho-L-histidine.</text>
        <dbReference type="EC" id="2.7.13.3"/>
    </reaction>
</comment>
<dbReference type="Pfam" id="PF02518">
    <property type="entry name" value="HATPase_c"/>
    <property type="match status" value="1"/>
</dbReference>
<dbReference type="InterPro" id="IPR003594">
    <property type="entry name" value="HATPase_dom"/>
</dbReference>
<dbReference type="InterPro" id="IPR004358">
    <property type="entry name" value="Sig_transdc_His_kin-like_C"/>
</dbReference>
<proteinExistence type="predicted"/>
<dbReference type="PROSITE" id="PS50109">
    <property type="entry name" value="HIS_KIN"/>
    <property type="match status" value="1"/>
</dbReference>
<keyword evidence="7" id="KW-1185">Reference proteome</keyword>
<evidence type="ECO:0000256" key="3">
    <source>
        <dbReference type="ARBA" id="ARBA00022553"/>
    </source>
</evidence>
<dbReference type="EC" id="2.7.13.3" evidence="2"/>
<dbReference type="SUPFAM" id="SSF47384">
    <property type="entry name" value="Homodimeric domain of signal transducing histidine kinase"/>
    <property type="match status" value="1"/>
</dbReference>
<keyword evidence="4" id="KW-0472">Membrane</keyword>
<evidence type="ECO:0000313" key="7">
    <source>
        <dbReference type="Proteomes" id="UP000248330"/>
    </source>
</evidence>
<protein>
    <recommendedName>
        <fullName evidence="2">histidine kinase</fullName>
        <ecNumber evidence="2">2.7.13.3</ecNumber>
    </recommendedName>
</protein>
<dbReference type="InterPro" id="IPR036890">
    <property type="entry name" value="HATPase_C_sf"/>
</dbReference>
<dbReference type="Proteomes" id="UP000248330">
    <property type="component" value="Unassembled WGS sequence"/>
</dbReference>
<organism evidence="6 7">
    <name type="scientific">Sinimarinibacterium flocculans</name>
    <dbReference type="NCBI Taxonomy" id="985250"/>
    <lineage>
        <taxon>Bacteria</taxon>
        <taxon>Pseudomonadati</taxon>
        <taxon>Pseudomonadota</taxon>
        <taxon>Gammaproteobacteria</taxon>
        <taxon>Nevskiales</taxon>
        <taxon>Nevskiaceae</taxon>
        <taxon>Sinimarinibacterium</taxon>
    </lineage>
</organism>
<sequence>MLQRLLMAISIGAAIVVLVVLVVRTQSEPQTVQGHLARLTTLAQLRVADENATAQVTRARLRLSTEAKGLADAARRLEDAGSALATHRDEFRMVSRDLAGTAAGLLQQIDEKKSLLGTYERQIEQLASSFEQLRGQAEALLVHPALPAGSALHTAVRRLIEEVTLYALQSNPDNQQTIEALLNRLSAEAASARALRGALLGLGRATTTVLGDSDRASATADRISQLPITAELDQLRHRYVTHYAKAETEIARYRTVLVIYAGALLAVFGFVGWRLRRSYGELDRSHDALQTLNTKLEATVEERTAELRKAFDDLRLQQAQLVQSEKMAALGQMVAGVAHEINTPLGYARGNVETVREAVPLIRELFDAQASGDTARQEQARRSWPPEEGLPELEMLLGDAEYGLEQIGELVRGLKDFSRVDRSFNEMFDLNDGIDTALKICQNQLKGRVEIQRDYAELPPVPCAPSQINQVFLNLLNNAGQAIDGAGTIAIRTRVEDQMAVVEIRDTGCGMDADTQAHIFEPFFTTKPVGKGTGLGLSIVFRIIEDHRGSIEVDSTIGEGTTFRVKLPLRSAGTGGTSNATARPENLQETVA</sequence>
<name>A0A318EB68_9GAMM</name>
<dbReference type="AlphaFoldDB" id="A0A318EB68"/>
<dbReference type="OrthoDB" id="9772100at2"/>
<dbReference type="SUPFAM" id="SSF55874">
    <property type="entry name" value="ATPase domain of HSP90 chaperone/DNA topoisomerase II/histidine kinase"/>
    <property type="match status" value="1"/>
</dbReference>
<dbReference type="SMART" id="SM00387">
    <property type="entry name" value="HATPase_c"/>
    <property type="match status" value="1"/>
</dbReference>
<dbReference type="Gene3D" id="1.10.287.130">
    <property type="match status" value="1"/>
</dbReference>
<keyword evidence="4" id="KW-1133">Transmembrane helix</keyword>
<feature type="transmembrane region" description="Helical" evidence="4">
    <location>
        <begin position="257"/>
        <end position="275"/>
    </location>
</feature>
<keyword evidence="3" id="KW-0597">Phosphoprotein</keyword>
<dbReference type="PANTHER" id="PTHR43065:SF50">
    <property type="entry name" value="HISTIDINE KINASE"/>
    <property type="match status" value="1"/>
</dbReference>
<evidence type="ECO:0000256" key="2">
    <source>
        <dbReference type="ARBA" id="ARBA00012438"/>
    </source>
</evidence>
<dbReference type="InterPro" id="IPR036097">
    <property type="entry name" value="HisK_dim/P_sf"/>
</dbReference>
<dbReference type="Gene3D" id="3.30.565.10">
    <property type="entry name" value="Histidine kinase-like ATPase, C-terminal domain"/>
    <property type="match status" value="1"/>
</dbReference>
<dbReference type="PANTHER" id="PTHR43065">
    <property type="entry name" value="SENSOR HISTIDINE KINASE"/>
    <property type="match status" value="1"/>
</dbReference>
<dbReference type="RefSeq" id="WP_110264822.1">
    <property type="nucleotide sequence ID" value="NZ_CAKZQT010000009.1"/>
</dbReference>
<comment type="caution">
    <text evidence="6">The sequence shown here is derived from an EMBL/GenBank/DDBJ whole genome shotgun (WGS) entry which is preliminary data.</text>
</comment>
<dbReference type="PRINTS" id="PR00344">
    <property type="entry name" value="BCTRLSENSOR"/>
</dbReference>
<dbReference type="InterPro" id="IPR045812">
    <property type="entry name" value="DAHL"/>
</dbReference>
<dbReference type="EMBL" id="QICN01000004">
    <property type="protein sequence ID" value="PXV68308.1"/>
    <property type="molecule type" value="Genomic_DNA"/>
</dbReference>
<dbReference type="InterPro" id="IPR003661">
    <property type="entry name" value="HisK_dim/P_dom"/>
</dbReference>
<evidence type="ECO:0000256" key="1">
    <source>
        <dbReference type="ARBA" id="ARBA00000085"/>
    </source>
</evidence>
<dbReference type="SMART" id="SM00388">
    <property type="entry name" value="HisKA"/>
    <property type="match status" value="1"/>
</dbReference>
<evidence type="ECO:0000313" key="6">
    <source>
        <dbReference type="EMBL" id="PXV68308.1"/>
    </source>
</evidence>
<dbReference type="CDD" id="cd00082">
    <property type="entry name" value="HisKA"/>
    <property type="match status" value="1"/>
</dbReference>
<evidence type="ECO:0000256" key="4">
    <source>
        <dbReference type="SAM" id="Phobius"/>
    </source>
</evidence>
<dbReference type="GO" id="GO:0000155">
    <property type="term" value="F:phosphorelay sensor kinase activity"/>
    <property type="evidence" value="ECO:0007669"/>
    <property type="project" value="InterPro"/>
</dbReference>
<accession>A0A318EB68</accession>
<reference evidence="6 7" key="1">
    <citation type="submission" date="2018-04" db="EMBL/GenBank/DDBJ databases">
        <title>Genomic Encyclopedia of Type Strains, Phase IV (KMG-IV): sequencing the most valuable type-strain genomes for metagenomic binning, comparative biology and taxonomic classification.</title>
        <authorList>
            <person name="Goeker M."/>
        </authorList>
    </citation>
    <scope>NUCLEOTIDE SEQUENCE [LARGE SCALE GENOMIC DNA]</scope>
    <source>
        <strain evidence="6 7">DSM 104150</strain>
    </source>
</reference>